<organism evidence="1 2">
    <name type="scientific">Rangifer tarandus platyrhynchus</name>
    <name type="common">Svalbard reindeer</name>
    <dbReference type="NCBI Taxonomy" id="3082113"/>
    <lineage>
        <taxon>Eukaryota</taxon>
        <taxon>Metazoa</taxon>
        <taxon>Chordata</taxon>
        <taxon>Craniata</taxon>
        <taxon>Vertebrata</taxon>
        <taxon>Euteleostomi</taxon>
        <taxon>Mammalia</taxon>
        <taxon>Eutheria</taxon>
        <taxon>Laurasiatheria</taxon>
        <taxon>Artiodactyla</taxon>
        <taxon>Ruminantia</taxon>
        <taxon>Pecora</taxon>
        <taxon>Cervidae</taxon>
        <taxon>Odocoileinae</taxon>
        <taxon>Rangifer</taxon>
    </lineage>
</organism>
<protein>
    <submittedName>
        <fullName evidence="1">Uncharacterized protein</fullName>
    </submittedName>
</protein>
<accession>A0AC59ZEV9</accession>
<evidence type="ECO:0000313" key="2">
    <source>
        <dbReference type="Proteomes" id="UP001162501"/>
    </source>
</evidence>
<reference evidence="1" key="2">
    <citation type="submission" date="2025-03" db="EMBL/GenBank/DDBJ databases">
        <authorList>
            <consortium name="ELIXIR-Norway"/>
            <consortium name="Elixir Norway"/>
        </authorList>
    </citation>
    <scope>NUCLEOTIDE SEQUENCE</scope>
</reference>
<reference evidence="1" key="1">
    <citation type="submission" date="2023-05" db="EMBL/GenBank/DDBJ databases">
        <authorList>
            <consortium name="ELIXIR-Norway"/>
        </authorList>
    </citation>
    <scope>NUCLEOTIDE SEQUENCE</scope>
</reference>
<evidence type="ECO:0000313" key="1">
    <source>
        <dbReference type="EMBL" id="CAN0399848.1"/>
    </source>
</evidence>
<name>A0AC59ZEV9_RANTA</name>
<sequence>MHWGGVGVVVDGGPQAAESGGPAAGASGQRSWPKMAAPDKRGSGPCADSLPGNQRPGGGRRAVGRDCGCAARPGTGGAL</sequence>
<dbReference type="EMBL" id="OX596112">
    <property type="protein sequence ID" value="CAN0399848.1"/>
    <property type="molecule type" value="Genomic_DNA"/>
</dbReference>
<dbReference type="Proteomes" id="UP001162501">
    <property type="component" value="Chromosome 28"/>
</dbReference>
<gene>
    <name evidence="1" type="ORF">MRATA1EN22A_LOCUS17653</name>
</gene>
<proteinExistence type="predicted"/>